<reference evidence="1 2" key="1">
    <citation type="submission" date="2024-06" db="EMBL/GenBank/DDBJ databases">
        <title>Genomic Encyclopedia of Type Strains, Phase IV (KMG-IV): sequencing the most valuable type-strain genomes for metagenomic binning, comparative biology and taxonomic classification.</title>
        <authorList>
            <person name="Goeker M."/>
        </authorList>
    </citation>
    <scope>NUCLEOTIDE SEQUENCE [LARGE SCALE GENOMIC DNA]</scope>
    <source>
        <strain evidence="1 2">DSM 105042</strain>
    </source>
</reference>
<comment type="caution">
    <text evidence="1">The sequence shown here is derived from an EMBL/GenBank/DDBJ whole genome shotgun (WGS) entry which is preliminary data.</text>
</comment>
<dbReference type="Proteomes" id="UP001549031">
    <property type="component" value="Unassembled WGS sequence"/>
</dbReference>
<name>A0ABV2HB32_9HYPH</name>
<organism evidence="1 2">
    <name type="scientific">Pseudorhizobium tarimense</name>
    <dbReference type="NCBI Taxonomy" id="1079109"/>
    <lineage>
        <taxon>Bacteria</taxon>
        <taxon>Pseudomonadati</taxon>
        <taxon>Pseudomonadota</taxon>
        <taxon>Alphaproteobacteria</taxon>
        <taxon>Hyphomicrobiales</taxon>
        <taxon>Rhizobiaceae</taxon>
        <taxon>Rhizobium/Agrobacterium group</taxon>
        <taxon>Pseudorhizobium</taxon>
    </lineage>
</organism>
<evidence type="ECO:0000313" key="1">
    <source>
        <dbReference type="EMBL" id="MET3587755.1"/>
    </source>
</evidence>
<dbReference type="EMBL" id="JBEPLJ010000016">
    <property type="protein sequence ID" value="MET3587755.1"/>
    <property type="molecule type" value="Genomic_DNA"/>
</dbReference>
<keyword evidence="2" id="KW-1185">Reference proteome</keyword>
<gene>
    <name evidence="1" type="ORF">ABID21_003886</name>
</gene>
<accession>A0ABV2HB32</accession>
<evidence type="ECO:0000313" key="2">
    <source>
        <dbReference type="Proteomes" id="UP001549031"/>
    </source>
</evidence>
<sequence>MGFEGKLPLNHCTLLNKPDYKLTVMLNHVHWMFPHHSTPPRSRA</sequence>
<protein>
    <recommendedName>
        <fullName evidence="3">Transposase</fullName>
    </recommendedName>
</protein>
<proteinExistence type="predicted"/>
<evidence type="ECO:0008006" key="3">
    <source>
        <dbReference type="Google" id="ProtNLM"/>
    </source>
</evidence>